<sequence>MKRVISELAYAKSFGDKLNYKDYIEQFEKKWIYYNENEKVLGHRWDTRFQLHLILIKNSIIKAIGLKII</sequence>
<organism evidence="1 2">
    <name type="scientific">Chitinophaga silvisoli</name>
    <dbReference type="NCBI Taxonomy" id="2291814"/>
    <lineage>
        <taxon>Bacteria</taxon>
        <taxon>Pseudomonadati</taxon>
        <taxon>Bacteroidota</taxon>
        <taxon>Chitinophagia</taxon>
        <taxon>Chitinophagales</taxon>
        <taxon>Chitinophagaceae</taxon>
        <taxon>Chitinophaga</taxon>
    </lineage>
</organism>
<dbReference type="EMBL" id="QTJV01000029">
    <property type="protein sequence ID" value="RFM29236.1"/>
    <property type="molecule type" value="Genomic_DNA"/>
</dbReference>
<dbReference type="AlphaFoldDB" id="A0A3E1NMS9"/>
<evidence type="ECO:0000313" key="2">
    <source>
        <dbReference type="Proteomes" id="UP000261174"/>
    </source>
</evidence>
<dbReference type="Proteomes" id="UP000261174">
    <property type="component" value="Unassembled WGS sequence"/>
</dbReference>
<evidence type="ECO:0000313" key="1">
    <source>
        <dbReference type="EMBL" id="RFM29236.1"/>
    </source>
</evidence>
<proteinExistence type="predicted"/>
<comment type="caution">
    <text evidence="1">The sequence shown here is derived from an EMBL/GenBank/DDBJ whole genome shotgun (WGS) entry which is preliminary data.</text>
</comment>
<keyword evidence="2" id="KW-1185">Reference proteome</keyword>
<reference evidence="1 2" key="1">
    <citation type="submission" date="2018-08" db="EMBL/GenBank/DDBJ databases">
        <title>Chitinophaga sp. K20C18050901, a novel bacterium isolated from forest soil.</title>
        <authorList>
            <person name="Wang C."/>
        </authorList>
    </citation>
    <scope>NUCLEOTIDE SEQUENCE [LARGE SCALE GENOMIC DNA]</scope>
    <source>
        <strain evidence="1 2">K20C18050901</strain>
    </source>
</reference>
<protein>
    <submittedName>
        <fullName evidence="1">Uncharacterized protein</fullName>
    </submittedName>
</protein>
<name>A0A3E1NMS9_9BACT</name>
<gene>
    <name evidence="1" type="ORF">DXN04_33675</name>
</gene>
<accession>A0A3E1NMS9</accession>